<dbReference type="KEGG" id="rhoz:GXP67_00140"/>
<accession>A0A6C0GBH2</accession>
<organism evidence="2 3">
    <name type="scientific">Rhodocytophaga rosea</name>
    <dbReference type="NCBI Taxonomy" id="2704465"/>
    <lineage>
        <taxon>Bacteria</taxon>
        <taxon>Pseudomonadati</taxon>
        <taxon>Bacteroidota</taxon>
        <taxon>Cytophagia</taxon>
        <taxon>Cytophagales</taxon>
        <taxon>Rhodocytophagaceae</taxon>
        <taxon>Rhodocytophaga</taxon>
    </lineage>
</organism>
<dbReference type="EMBL" id="CP048222">
    <property type="protein sequence ID" value="QHT65194.1"/>
    <property type="molecule type" value="Genomic_DNA"/>
</dbReference>
<gene>
    <name evidence="2" type="ORF">GXP67_00140</name>
</gene>
<keyword evidence="1" id="KW-0812">Transmembrane</keyword>
<evidence type="ECO:0000313" key="2">
    <source>
        <dbReference type="EMBL" id="QHT65194.1"/>
    </source>
</evidence>
<protein>
    <submittedName>
        <fullName evidence="2">Uncharacterized protein</fullName>
    </submittedName>
</protein>
<feature type="transmembrane region" description="Helical" evidence="1">
    <location>
        <begin position="30"/>
        <end position="49"/>
    </location>
</feature>
<proteinExistence type="predicted"/>
<evidence type="ECO:0000313" key="3">
    <source>
        <dbReference type="Proteomes" id="UP000480178"/>
    </source>
</evidence>
<dbReference type="RefSeq" id="WP_162441282.1">
    <property type="nucleotide sequence ID" value="NZ_CP048222.1"/>
</dbReference>
<keyword evidence="1" id="KW-1133">Transmembrane helix</keyword>
<dbReference type="Proteomes" id="UP000480178">
    <property type="component" value="Chromosome"/>
</dbReference>
<name>A0A6C0GBH2_9BACT</name>
<dbReference type="AlphaFoldDB" id="A0A6C0GBH2"/>
<keyword evidence="1" id="KW-0472">Membrane</keyword>
<keyword evidence="3" id="KW-1185">Reference proteome</keyword>
<reference evidence="2 3" key="1">
    <citation type="submission" date="2020-01" db="EMBL/GenBank/DDBJ databases">
        <authorList>
            <person name="Kim M.K."/>
        </authorList>
    </citation>
    <scope>NUCLEOTIDE SEQUENCE [LARGE SCALE GENOMIC DNA]</scope>
    <source>
        <strain evidence="2 3">172606-1</strain>
    </source>
</reference>
<evidence type="ECO:0000256" key="1">
    <source>
        <dbReference type="SAM" id="Phobius"/>
    </source>
</evidence>
<sequence length="82" mass="9055">MLSSFAPALALKNKAFISSGKTRSAYLRKALIVFQFSFAQILIVGTLIMGRQIDYMLNKDMGFSQDAIINFLCPGISGMIKM</sequence>